<comment type="caution">
    <text evidence="2">The sequence shown here is derived from an EMBL/GenBank/DDBJ whole genome shotgun (WGS) entry which is preliminary data.</text>
</comment>
<keyword evidence="1" id="KW-1133">Transmembrane helix</keyword>
<keyword evidence="3" id="KW-1185">Reference proteome</keyword>
<proteinExistence type="predicted"/>
<evidence type="ECO:0000256" key="1">
    <source>
        <dbReference type="SAM" id="Phobius"/>
    </source>
</evidence>
<reference evidence="2 3" key="1">
    <citation type="submission" date="2024-01" db="EMBL/GenBank/DDBJ databases">
        <title>The complete chloroplast genome sequence of Lithospermum erythrorhizon: insights into the phylogenetic relationship among Boraginaceae species and the maternal lineages of purple gromwells.</title>
        <authorList>
            <person name="Okada T."/>
            <person name="Watanabe K."/>
        </authorList>
    </citation>
    <scope>NUCLEOTIDE SEQUENCE [LARGE SCALE GENOMIC DNA]</scope>
</reference>
<organism evidence="2 3">
    <name type="scientific">Lithospermum erythrorhizon</name>
    <name type="common">Purple gromwell</name>
    <name type="synonym">Lithospermum officinale var. erythrorhizon</name>
    <dbReference type="NCBI Taxonomy" id="34254"/>
    <lineage>
        <taxon>Eukaryota</taxon>
        <taxon>Viridiplantae</taxon>
        <taxon>Streptophyta</taxon>
        <taxon>Embryophyta</taxon>
        <taxon>Tracheophyta</taxon>
        <taxon>Spermatophyta</taxon>
        <taxon>Magnoliopsida</taxon>
        <taxon>eudicotyledons</taxon>
        <taxon>Gunneridae</taxon>
        <taxon>Pentapetalae</taxon>
        <taxon>asterids</taxon>
        <taxon>lamiids</taxon>
        <taxon>Boraginales</taxon>
        <taxon>Boraginaceae</taxon>
        <taxon>Boraginoideae</taxon>
        <taxon>Lithospermeae</taxon>
        <taxon>Lithospermum</taxon>
    </lineage>
</organism>
<dbReference type="AlphaFoldDB" id="A0AAV3PB09"/>
<dbReference type="Proteomes" id="UP001454036">
    <property type="component" value="Unassembled WGS sequence"/>
</dbReference>
<dbReference type="EMBL" id="BAABME010001062">
    <property type="protein sequence ID" value="GAA0147303.1"/>
    <property type="molecule type" value="Genomic_DNA"/>
</dbReference>
<evidence type="ECO:0000313" key="2">
    <source>
        <dbReference type="EMBL" id="GAA0147303.1"/>
    </source>
</evidence>
<name>A0AAV3PB09_LITER</name>
<keyword evidence="1" id="KW-0812">Transmembrane</keyword>
<sequence>MADTFVTTSASLSAFGRHSFHYDDERSSAVTAVLHQPYIDKVSYLSCFKIVLRVCVAAVTHQMGLLITQFFLGDSDSFFPFSDGFIAGDMSKSM</sequence>
<keyword evidence="1" id="KW-0472">Membrane</keyword>
<protein>
    <submittedName>
        <fullName evidence="2">Uncharacterized protein</fullName>
    </submittedName>
</protein>
<accession>A0AAV3PB09</accession>
<feature type="transmembrane region" description="Helical" evidence="1">
    <location>
        <begin position="50"/>
        <end position="72"/>
    </location>
</feature>
<evidence type="ECO:0000313" key="3">
    <source>
        <dbReference type="Proteomes" id="UP001454036"/>
    </source>
</evidence>
<gene>
    <name evidence="2" type="ORF">LIER_07038</name>
</gene>